<name>A0AAD5A8I4_SILAS</name>
<accession>A0AAD5A8I4</accession>
<reference evidence="1" key="1">
    <citation type="submission" date="2018-07" db="EMBL/GenBank/DDBJ databases">
        <title>Comparative genomics of catfishes provides insights into carnivory and benthic adaptation.</title>
        <authorList>
            <person name="Zhang Y."/>
            <person name="Wang D."/>
            <person name="Peng Z."/>
            <person name="Zheng S."/>
            <person name="Shao F."/>
            <person name="Tao W."/>
        </authorList>
    </citation>
    <scope>NUCLEOTIDE SEQUENCE</scope>
    <source>
        <strain evidence="1">Chongqing</strain>
    </source>
</reference>
<sequence>MTVLAFERLLSLGQEERRKEYGDNYVALDNIFTWRHHHRGRSASVTYAFGGKTQTFERRKFEKENKAVKKEKPEDDEENTVSLCDKVSLYKGDITMLEVDAIVNAGCIVKNVWFSCYLL</sequence>
<dbReference type="InterPro" id="IPR043472">
    <property type="entry name" value="Macro_dom-like"/>
</dbReference>
<comment type="caution">
    <text evidence="1">The sequence shown here is derived from an EMBL/GenBank/DDBJ whole genome shotgun (WGS) entry which is preliminary data.</text>
</comment>
<evidence type="ECO:0000313" key="1">
    <source>
        <dbReference type="EMBL" id="KAI5611626.1"/>
    </source>
</evidence>
<gene>
    <name evidence="1" type="ORF">C0J50_1267</name>
</gene>
<keyword evidence="2" id="KW-1185">Reference proteome</keyword>
<dbReference type="AlphaFoldDB" id="A0AAD5A8I4"/>
<dbReference type="EMBL" id="MU565024">
    <property type="protein sequence ID" value="KAI5611626.1"/>
    <property type="molecule type" value="Genomic_DNA"/>
</dbReference>
<protein>
    <submittedName>
        <fullName evidence="1">O-acetyl-ADP-ribose deacetylase MACROD2 isoform X1</fullName>
    </submittedName>
</protein>
<dbReference type="SUPFAM" id="SSF52949">
    <property type="entry name" value="Macro domain-like"/>
    <property type="match status" value="1"/>
</dbReference>
<organism evidence="1 2">
    <name type="scientific">Silurus asotus</name>
    <name type="common">Amur catfish</name>
    <name type="synonym">Parasilurus asotus</name>
    <dbReference type="NCBI Taxonomy" id="30991"/>
    <lineage>
        <taxon>Eukaryota</taxon>
        <taxon>Metazoa</taxon>
        <taxon>Chordata</taxon>
        <taxon>Craniata</taxon>
        <taxon>Vertebrata</taxon>
        <taxon>Euteleostomi</taxon>
        <taxon>Actinopterygii</taxon>
        <taxon>Neopterygii</taxon>
        <taxon>Teleostei</taxon>
        <taxon>Ostariophysi</taxon>
        <taxon>Siluriformes</taxon>
        <taxon>Siluridae</taxon>
        <taxon>Silurus</taxon>
    </lineage>
</organism>
<evidence type="ECO:0000313" key="2">
    <source>
        <dbReference type="Proteomes" id="UP001205998"/>
    </source>
</evidence>
<dbReference type="Gene3D" id="3.40.220.10">
    <property type="entry name" value="Leucine Aminopeptidase, subunit E, domain 1"/>
    <property type="match status" value="1"/>
</dbReference>
<proteinExistence type="predicted"/>
<dbReference type="Proteomes" id="UP001205998">
    <property type="component" value="Unassembled WGS sequence"/>
</dbReference>